<evidence type="ECO:0000259" key="2">
    <source>
        <dbReference type="Pfam" id="PF17853"/>
    </source>
</evidence>
<accession>A0ABP8S413</accession>
<dbReference type="EMBL" id="BAABGT010000109">
    <property type="protein sequence ID" value="GAA4558307.1"/>
    <property type="molecule type" value="Genomic_DNA"/>
</dbReference>
<name>A0ABP8S413_9PSEU</name>
<dbReference type="InterPro" id="IPR042070">
    <property type="entry name" value="PucR_C-HTH_sf"/>
</dbReference>
<dbReference type="PANTHER" id="PTHR33744:SF1">
    <property type="entry name" value="DNA-BINDING TRANSCRIPTIONAL ACTIVATOR ADER"/>
    <property type="match status" value="1"/>
</dbReference>
<evidence type="ECO:0000259" key="1">
    <source>
        <dbReference type="Pfam" id="PF14361"/>
    </source>
</evidence>
<dbReference type="Pfam" id="PF17853">
    <property type="entry name" value="GGDEF_2"/>
    <property type="match status" value="1"/>
</dbReference>
<sequence length="388" mass="41540">MTQLPTAPGREWLLELRPRGPIALDSAASSSPRVAETIAHVGEEPVRCAIEVGHAMAVTITREIPVFGGGDGPFQMLRKGTESSTLRSLVLLAFPAAELQPITEEALEGDRDFVRRGIALDKVLRGIRLGHAGMAQAFLGACEDLVAGDRLADEMKAVSEDLFRYIDSFSDSMVVEFLAERDRWITSAAAARDETVRHVLSGDDIDVRAATSVLSYDLHRRHLALIAWVGRESEASDLGRVAAAELAACGATSTLMMPVGSSALWAWGVLPGSGPTATPSPAPVVRDTDVHVARGLPGRGVEGFRRSHQQAARAERLARLAGDRAARSTDYADVSAITLLAEDLPSARDFVARELGPLATRTSAMPTLRETLLRSRSVKHCAGSRARA</sequence>
<feature type="domain" description="CdaR GGDEF-like" evidence="2">
    <location>
        <begin position="203"/>
        <end position="316"/>
    </location>
</feature>
<dbReference type="InterPro" id="IPR041522">
    <property type="entry name" value="CdaR_GGDEF"/>
</dbReference>
<protein>
    <recommendedName>
        <fullName evidence="5">CdaR GGDEF-like domain-containing protein</fullName>
    </recommendedName>
</protein>
<evidence type="ECO:0000313" key="3">
    <source>
        <dbReference type="EMBL" id="GAA4558307.1"/>
    </source>
</evidence>
<organism evidence="3 4">
    <name type="scientific">Pseudonocardia xishanensis</name>
    <dbReference type="NCBI Taxonomy" id="630995"/>
    <lineage>
        <taxon>Bacteria</taxon>
        <taxon>Bacillati</taxon>
        <taxon>Actinomycetota</taxon>
        <taxon>Actinomycetes</taxon>
        <taxon>Pseudonocardiales</taxon>
        <taxon>Pseudonocardiaceae</taxon>
        <taxon>Pseudonocardia</taxon>
    </lineage>
</organism>
<keyword evidence="4" id="KW-1185">Reference proteome</keyword>
<evidence type="ECO:0000313" key="4">
    <source>
        <dbReference type="Proteomes" id="UP001501598"/>
    </source>
</evidence>
<dbReference type="Gene3D" id="1.10.10.2840">
    <property type="entry name" value="PucR C-terminal helix-turn-helix domain"/>
    <property type="match status" value="1"/>
</dbReference>
<dbReference type="Proteomes" id="UP001501598">
    <property type="component" value="Unassembled WGS sequence"/>
</dbReference>
<evidence type="ECO:0008006" key="5">
    <source>
        <dbReference type="Google" id="ProtNLM"/>
    </source>
</evidence>
<proteinExistence type="predicted"/>
<gene>
    <name evidence="3" type="ORF">GCM10023175_64260</name>
</gene>
<comment type="caution">
    <text evidence="3">The sequence shown here is derived from an EMBL/GenBank/DDBJ whole genome shotgun (WGS) entry which is preliminary data.</text>
</comment>
<dbReference type="PANTHER" id="PTHR33744">
    <property type="entry name" value="CARBOHYDRATE DIACID REGULATOR"/>
    <property type="match status" value="1"/>
</dbReference>
<dbReference type="Pfam" id="PF14361">
    <property type="entry name" value="RsbRD_N"/>
    <property type="match status" value="1"/>
</dbReference>
<dbReference type="InterPro" id="IPR051448">
    <property type="entry name" value="CdaR-like_regulators"/>
</dbReference>
<dbReference type="RefSeq" id="WP_345426743.1">
    <property type="nucleotide sequence ID" value="NZ_BAABGT010000109.1"/>
</dbReference>
<reference evidence="4" key="1">
    <citation type="journal article" date="2019" name="Int. J. Syst. Evol. Microbiol.">
        <title>The Global Catalogue of Microorganisms (GCM) 10K type strain sequencing project: providing services to taxonomists for standard genome sequencing and annotation.</title>
        <authorList>
            <consortium name="The Broad Institute Genomics Platform"/>
            <consortium name="The Broad Institute Genome Sequencing Center for Infectious Disease"/>
            <person name="Wu L."/>
            <person name="Ma J."/>
        </authorList>
    </citation>
    <scope>NUCLEOTIDE SEQUENCE [LARGE SCALE GENOMIC DNA]</scope>
    <source>
        <strain evidence="4">JCM 17906</strain>
    </source>
</reference>
<dbReference type="InterPro" id="IPR025751">
    <property type="entry name" value="RsbRD_N_dom"/>
</dbReference>
<feature type="domain" description="RsbT co-antagonist protein RsbRD N-terminal" evidence="1">
    <location>
        <begin position="55"/>
        <end position="192"/>
    </location>
</feature>